<dbReference type="AlphaFoldDB" id="A0A2T0T5N8"/>
<evidence type="ECO:0000313" key="2">
    <source>
        <dbReference type="EMBL" id="PRY40944.1"/>
    </source>
</evidence>
<proteinExistence type="predicted"/>
<keyword evidence="3" id="KW-1185">Reference proteome</keyword>
<protein>
    <submittedName>
        <fullName evidence="2">Uncharacterized protein DUF4292</fullName>
    </submittedName>
</protein>
<reference evidence="2 3" key="1">
    <citation type="submission" date="2018-03" db="EMBL/GenBank/DDBJ databases">
        <title>Genomic Encyclopedia of Archaeal and Bacterial Type Strains, Phase II (KMG-II): from individual species to whole genera.</title>
        <authorList>
            <person name="Goeker M."/>
        </authorList>
    </citation>
    <scope>NUCLEOTIDE SEQUENCE [LARGE SCALE GENOMIC DNA]</scope>
    <source>
        <strain evidence="2 3">DSM 28354</strain>
    </source>
</reference>
<dbReference type="RefSeq" id="WP_106137373.1">
    <property type="nucleotide sequence ID" value="NZ_PVTE01000006.1"/>
</dbReference>
<comment type="caution">
    <text evidence="2">The sequence shown here is derived from an EMBL/GenBank/DDBJ whole genome shotgun (WGS) entry which is preliminary data.</text>
</comment>
<dbReference type="OrthoDB" id="849114at2"/>
<feature type="compositionally biased region" description="Polar residues" evidence="1">
    <location>
        <begin position="25"/>
        <end position="35"/>
    </location>
</feature>
<sequence length="288" mass="31657">MTNVYTALLFMSVLLGVGGCRRQVPATSPTAQPTTRPTPDSSVVSRPVSGSTSSGTSGNPASFARAIDANVAQVDFMFLTMRSKLSFKNPQQAIDNATVSIRVQKDSLIWLSISKLGIEGARVLIARDSVHILDKINRQYAVADYGTISRQFRFPLNFAFVQALLVGNLPLPGQPAQVVRQEADTLLLRQTSNGSQIDNYIGEQNRKLARLLVSVQQTGNTLRLDYQEFTALNTFLFPYASQLELNYKTTDTGQPAQTAVMIRHSKVEQVSENPGFPFSVPASYQRRP</sequence>
<feature type="compositionally biased region" description="Low complexity" evidence="1">
    <location>
        <begin position="37"/>
        <end position="58"/>
    </location>
</feature>
<dbReference type="InterPro" id="IPR025634">
    <property type="entry name" value="DUF4292"/>
</dbReference>
<dbReference type="EMBL" id="PVTE01000006">
    <property type="protein sequence ID" value="PRY40944.1"/>
    <property type="molecule type" value="Genomic_DNA"/>
</dbReference>
<feature type="region of interest" description="Disordered" evidence="1">
    <location>
        <begin position="24"/>
        <end position="59"/>
    </location>
</feature>
<organism evidence="2 3">
    <name type="scientific">Spirosoma oryzae</name>
    <dbReference type="NCBI Taxonomy" id="1469603"/>
    <lineage>
        <taxon>Bacteria</taxon>
        <taxon>Pseudomonadati</taxon>
        <taxon>Bacteroidota</taxon>
        <taxon>Cytophagia</taxon>
        <taxon>Cytophagales</taxon>
        <taxon>Cytophagaceae</taxon>
        <taxon>Spirosoma</taxon>
    </lineage>
</organism>
<evidence type="ECO:0000313" key="3">
    <source>
        <dbReference type="Proteomes" id="UP000238375"/>
    </source>
</evidence>
<accession>A0A2T0T5N8</accession>
<dbReference type="Pfam" id="PF14125">
    <property type="entry name" value="DUF4292"/>
    <property type="match status" value="1"/>
</dbReference>
<evidence type="ECO:0000256" key="1">
    <source>
        <dbReference type="SAM" id="MobiDB-lite"/>
    </source>
</evidence>
<dbReference type="Proteomes" id="UP000238375">
    <property type="component" value="Unassembled WGS sequence"/>
</dbReference>
<name>A0A2T0T5N8_9BACT</name>
<gene>
    <name evidence="2" type="ORF">CLV58_106129</name>
</gene>